<protein>
    <recommendedName>
        <fullName evidence="5">6-carboxy-5,6,7,8-tetrahydropterin synthase</fullName>
        <ecNumber evidence="4">4.1.2.50</ecNumber>
    </recommendedName>
    <alternativeName>
        <fullName evidence="9">Queuosine biosynthesis protein QueD</fullName>
    </alternativeName>
</protein>
<dbReference type="Gene3D" id="3.30.479.10">
    <property type="entry name" value="6-pyruvoyl tetrahydropterin synthase/QueD"/>
    <property type="match status" value="2"/>
</dbReference>
<dbReference type="Proteomes" id="UP000830835">
    <property type="component" value="Unassembled WGS sequence"/>
</dbReference>
<dbReference type="PANTHER" id="PTHR12589">
    <property type="entry name" value="PYRUVOYL TETRAHYDROBIOPTERIN SYNTHASE"/>
    <property type="match status" value="1"/>
</dbReference>
<evidence type="ECO:0000256" key="11">
    <source>
        <dbReference type="SAM" id="MobiDB-lite"/>
    </source>
</evidence>
<feature type="region of interest" description="Disordered" evidence="11">
    <location>
        <begin position="285"/>
        <end position="312"/>
    </location>
</feature>
<organism evidence="12 13">
    <name type="scientific">Thermostichus vulcanus str. 'Rupite'</name>
    <dbReference type="NCBI Taxonomy" id="2813851"/>
    <lineage>
        <taxon>Bacteria</taxon>
        <taxon>Bacillati</taxon>
        <taxon>Cyanobacteriota</taxon>
        <taxon>Cyanophyceae</taxon>
        <taxon>Thermostichales</taxon>
        <taxon>Thermostichaceae</taxon>
        <taxon>Thermostichus</taxon>
    </lineage>
</organism>
<dbReference type="InterPro" id="IPR038418">
    <property type="entry name" value="6-PTP_synth/QueD_sf"/>
</dbReference>
<evidence type="ECO:0000256" key="2">
    <source>
        <dbReference type="ARBA" id="ARBA00005061"/>
    </source>
</evidence>
<comment type="caution">
    <text evidence="12">The sequence shown here is derived from an EMBL/GenBank/DDBJ whole genome shotgun (WGS) entry which is preliminary data.</text>
</comment>
<gene>
    <name evidence="12" type="ORF">JX360_03435</name>
</gene>
<evidence type="ECO:0000256" key="9">
    <source>
        <dbReference type="ARBA" id="ARBA00031449"/>
    </source>
</evidence>
<dbReference type="SUPFAM" id="SSF55620">
    <property type="entry name" value="Tetrahydrobiopterin biosynthesis enzymes-like"/>
    <property type="match status" value="2"/>
</dbReference>
<name>A0ABT0C844_THEVL</name>
<evidence type="ECO:0000256" key="8">
    <source>
        <dbReference type="ARBA" id="ARBA00023239"/>
    </source>
</evidence>
<dbReference type="InterPro" id="IPR007115">
    <property type="entry name" value="6-PTP_synth/QueD"/>
</dbReference>
<evidence type="ECO:0000256" key="7">
    <source>
        <dbReference type="ARBA" id="ARBA00022833"/>
    </source>
</evidence>
<keyword evidence="6" id="KW-0479">Metal-binding</keyword>
<evidence type="ECO:0000313" key="12">
    <source>
        <dbReference type="EMBL" id="MCJ2541966.1"/>
    </source>
</evidence>
<accession>A0ABT0C844</accession>
<keyword evidence="7" id="KW-0862">Zinc</keyword>
<comment type="pathway">
    <text evidence="2">Purine metabolism; 7-cyano-7-deazaguanine biosynthesis.</text>
</comment>
<dbReference type="EMBL" id="JAFIRA010000005">
    <property type="protein sequence ID" value="MCJ2541966.1"/>
    <property type="molecule type" value="Genomic_DNA"/>
</dbReference>
<evidence type="ECO:0000256" key="4">
    <source>
        <dbReference type="ARBA" id="ARBA00012982"/>
    </source>
</evidence>
<comment type="cofactor">
    <cofactor evidence="1">
        <name>Zn(2+)</name>
        <dbReference type="ChEBI" id="CHEBI:29105"/>
    </cofactor>
</comment>
<evidence type="ECO:0000256" key="10">
    <source>
        <dbReference type="ARBA" id="ARBA00048807"/>
    </source>
</evidence>
<dbReference type="EC" id="4.1.2.50" evidence="4"/>
<evidence type="ECO:0000256" key="1">
    <source>
        <dbReference type="ARBA" id="ARBA00001947"/>
    </source>
</evidence>
<dbReference type="Pfam" id="PF01242">
    <property type="entry name" value="PTPS"/>
    <property type="match status" value="2"/>
</dbReference>
<evidence type="ECO:0000313" key="13">
    <source>
        <dbReference type="Proteomes" id="UP000830835"/>
    </source>
</evidence>
<dbReference type="RefSeq" id="WP_244349179.1">
    <property type="nucleotide sequence ID" value="NZ_JAFIRA010000005.1"/>
</dbReference>
<comment type="catalytic activity">
    <reaction evidence="10">
        <text>7,8-dihydroneopterin 3'-triphosphate + H2O = 6-carboxy-5,6,7,8-tetrahydropterin + triphosphate + acetaldehyde + 2 H(+)</text>
        <dbReference type="Rhea" id="RHEA:27966"/>
        <dbReference type="ChEBI" id="CHEBI:15343"/>
        <dbReference type="ChEBI" id="CHEBI:15377"/>
        <dbReference type="ChEBI" id="CHEBI:15378"/>
        <dbReference type="ChEBI" id="CHEBI:18036"/>
        <dbReference type="ChEBI" id="CHEBI:58462"/>
        <dbReference type="ChEBI" id="CHEBI:61032"/>
        <dbReference type="EC" id="4.1.2.50"/>
    </reaction>
</comment>
<evidence type="ECO:0000256" key="6">
    <source>
        <dbReference type="ARBA" id="ARBA00022723"/>
    </source>
</evidence>
<keyword evidence="8" id="KW-0456">Lyase</keyword>
<sequence length="312" mass="34910">MSRTCTIYRRAQFAASHRYWLPELSEAENLARFGPNACFPGHGHNYVLQVGMQGEVDAYGMVLNLSDVKQVLQQRVIQDLNFAYLNQAWPEFAQTLPTTEFIAYAIWQRLGDALPLTSIRLYESPELWADYRGEAMQAYLTVATHFSAAHRLALDHLSFEENSQIYGLCARPHGHGHNYGLEVTVKGSIDPRTGMIVDLVALQQVIDHWVVKPFDHTFLNEDIEYFAQVVPTAENIALRIQQLLTLPVRELGVQLHRVHLQESPNNSSEVYGEFPLEELELEATASAPVSGTEPLGIPAGEAVAPPAYVGSR</sequence>
<proteinExistence type="inferred from homology"/>
<reference evidence="12" key="1">
    <citation type="submission" date="2021-02" db="EMBL/GenBank/DDBJ databases">
        <title>The CRISPR/cas machinery reduction and long-range gene transfer in the hot spring cyanobacterium Synechococcus.</title>
        <authorList>
            <person name="Dvorak P."/>
            <person name="Jahodarova E."/>
            <person name="Hasler P."/>
            <person name="Poulickova A."/>
        </authorList>
    </citation>
    <scope>NUCLEOTIDE SEQUENCE</scope>
    <source>
        <strain evidence="12">Rupite</strain>
    </source>
</reference>
<comment type="similarity">
    <text evidence="3">Belongs to the PTPS family. QueD subfamily.</text>
</comment>
<evidence type="ECO:0000256" key="3">
    <source>
        <dbReference type="ARBA" id="ARBA00008900"/>
    </source>
</evidence>
<dbReference type="PANTHER" id="PTHR12589:SF7">
    <property type="entry name" value="6-PYRUVOYL TETRAHYDROBIOPTERIN SYNTHASE"/>
    <property type="match status" value="1"/>
</dbReference>
<evidence type="ECO:0000256" key="5">
    <source>
        <dbReference type="ARBA" id="ARBA00018141"/>
    </source>
</evidence>
<keyword evidence="13" id="KW-1185">Reference proteome</keyword>